<dbReference type="Gene3D" id="2.10.70.10">
    <property type="entry name" value="Complement Module, domain 1"/>
    <property type="match status" value="1"/>
</dbReference>
<dbReference type="Proteomes" id="UP000472262">
    <property type="component" value="Unassembled WGS sequence"/>
</dbReference>
<dbReference type="PROSITE" id="PS50923">
    <property type="entry name" value="SUSHI"/>
    <property type="match status" value="1"/>
</dbReference>
<keyword evidence="6" id="KW-0812">Transmembrane</keyword>
<accession>A0A672K747</accession>
<keyword evidence="10" id="KW-1185">Reference proteome</keyword>
<dbReference type="Ensembl" id="ENSSGRT00000005298.1">
    <property type="protein sequence ID" value="ENSSGRP00000004897.1"/>
    <property type="gene ID" value="ENSSGRG00000003103.1"/>
</dbReference>
<evidence type="ECO:0000256" key="3">
    <source>
        <dbReference type="ARBA" id="ARBA00022729"/>
    </source>
</evidence>
<dbReference type="InterPro" id="IPR000436">
    <property type="entry name" value="Sushi_SCR_CCP_dom"/>
</dbReference>
<organism evidence="9 10">
    <name type="scientific">Sinocyclocheilus grahami</name>
    <name type="common">Dianchi golden-line fish</name>
    <name type="synonym">Barbus grahami</name>
    <dbReference type="NCBI Taxonomy" id="75366"/>
    <lineage>
        <taxon>Eukaryota</taxon>
        <taxon>Metazoa</taxon>
        <taxon>Chordata</taxon>
        <taxon>Craniata</taxon>
        <taxon>Vertebrata</taxon>
        <taxon>Euteleostomi</taxon>
        <taxon>Actinopterygii</taxon>
        <taxon>Neopterygii</taxon>
        <taxon>Teleostei</taxon>
        <taxon>Ostariophysi</taxon>
        <taxon>Cypriniformes</taxon>
        <taxon>Cyprinidae</taxon>
        <taxon>Cyprininae</taxon>
        <taxon>Sinocyclocheilus</taxon>
    </lineage>
</organism>
<dbReference type="OMA" id="YNTRERV"/>
<keyword evidence="6" id="KW-0472">Membrane</keyword>
<reference evidence="9" key="2">
    <citation type="submission" date="2025-09" db="UniProtKB">
        <authorList>
            <consortium name="Ensembl"/>
        </authorList>
    </citation>
    <scope>IDENTIFICATION</scope>
</reference>
<evidence type="ECO:0000256" key="1">
    <source>
        <dbReference type="ARBA" id="ARBA00004328"/>
    </source>
</evidence>
<feature type="signal peptide" evidence="7">
    <location>
        <begin position="1"/>
        <end position="21"/>
    </location>
</feature>
<evidence type="ECO:0000256" key="2">
    <source>
        <dbReference type="ARBA" id="ARBA00022659"/>
    </source>
</evidence>
<evidence type="ECO:0000313" key="10">
    <source>
        <dbReference type="Proteomes" id="UP000472262"/>
    </source>
</evidence>
<dbReference type="InParanoid" id="A0A672K747"/>
<evidence type="ECO:0000313" key="9">
    <source>
        <dbReference type="Ensembl" id="ENSSGRP00000004897.1"/>
    </source>
</evidence>
<reference evidence="9" key="1">
    <citation type="submission" date="2025-08" db="UniProtKB">
        <authorList>
            <consortium name="Ensembl"/>
        </authorList>
    </citation>
    <scope>IDENTIFICATION</scope>
</reference>
<evidence type="ECO:0000259" key="8">
    <source>
        <dbReference type="PROSITE" id="PS50923"/>
    </source>
</evidence>
<sequence length="109" mass="12830">MHTRRMDTKTTVCWYVLFTNATFFLVMTVSGKCGPPPDVNDADTIELKKDEYNTGERVEYSCFNKYTLDLRPSFSKYLTCEQGEWRGKIRCLSKYEHASPYISYKHIMM</sequence>
<protein>
    <recommendedName>
        <fullName evidence="8">Sushi domain-containing protein</fullName>
    </recommendedName>
</protein>
<evidence type="ECO:0000256" key="5">
    <source>
        <dbReference type="PROSITE-ProRule" id="PRU00302"/>
    </source>
</evidence>
<dbReference type="PANTHER" id="PTHR45785:SF2">
    <property type="entry name" value="COMPLEMENT FACTOR H-RELATED"/>
    <property type="match status" value="1"/>
</dbReference>
<comment type="subcellular location">
    <subcellularLocation>
        <location evidence="1">Virion</location>
    </subcellularLocation>
</comment>
<proteinExistence type="predicted"/>
<keyword evidence="6" id="KW-1133">Transmembrane helix</keyword>
<comment type="caution">
    <text evidence="5">Lacks conserved residue(s) required for the propagation of feature annotation.</text>
</comment>
<evidence type="ECO:0000256" key="4">
    <source>
        <dbReference type="ARBA" id="ARBA00023157"/>
    </source>
</evidence>
<dbReference type="CDD" id="cd00033">
    <property type="entry name" value="CCP"/>
    <property type="match status" value="1"/>
</dbReference>
<keyword evidence="3 7" id="KW-0732">Signal</keyword>
<dbReference type="SMART" id="SM00032">
    <property type="entry name" value="CCP"/>
    <property type="match status" value="1"/>
</dbReference>
<dbReference type="PANTHER" id="PTHR45785">
    <property type="entry name" value="COMPLEMENT FACTOR H-RELATED"/>
    <property type="match status" value="1"/>
</dbReference>
<dbReference type="AlphaFoldDB" id="A0A672K747"/>
<keyword evidence="4" id="KW-1015">Disulfide bond</keyword>
<dbReference type="InterPro" id="IPR035976">
    <property type="entry name" value="Sushi/SCR/CCP_sf"/>
</dbReference>
<dbReference type="Pfam" id="PF00084">
    <property type="entry name" value="Sushi"/>
    <property type="match status" value="1"/>
</dbReference>
<feature type="transmembrane region" description="Helical" evidence="6">
    <location>
        <begin position="12"/>
        <end position="31"/>
    </location>
</feature>
<evidence type="ECO:0000256" key="7">
    <source>
        <dbReference type="SAM" id="SignalP"/>
    </source>
</evidence>
<feature type="domain" description="Sushi" evidence="8">
    <location>
        <begin position="31"/>
        <end position="93"/>
    </location>
</feature>
<dbReference type="InterPro" id="IPR051503">
    <property type="entry name" value="ComplSys_Reg/VirEntry_Med"/>
</dbReference>
<feature type="chain" id="PRO_5025614429" description="Sushi domain-containing protein" evidence="7">
    <location>
        <begin position="22"/>
        <end position="109"/>
    </location>
</feature>
<dbReference type="SUPFAM" id="SSF57535">
    <property type="entry name" value="Complement control module/SCR domain"/>
    <property type="match status" value="1"/>
</dbReference>
<keyword evidence="2 5" id="KW-0768">Sushi</keyword>
<evidence type="ECO:0000256" key="6">
    <source>
        <dbReference type="SAM" id="Phobius"/>
    </source>
</evidence>
<name>A0A672K747_SINGR</name>